<protein>
    <submittedName>
        <fullName evidence="6">Uncharacterized protein</fullName>
    </submittedName>
</protein>
<dbReference type="Ensembl" id="ENSPLAT00000008984.1">
    <property type="protein sequence ID" value="ENSPLAP00000022217.1"/>
    <property type="gene ID" value="ENSPLAG00000006589.1"/>
</dbReference>
<evidence type="ECO:0000313" key="6">
    <source>
        <dbReference type="Ensembl" id="ENSPLAP00000022217.1"/>
    </source>
</evidence>
<feature type="chain" id="PRO_5017377437" evidence="5">
    <location>
        <begin position="39"/>
        <end position="201"/>
    </location>
</feature>
<keyword evidence="7" id="KW-1185">Reference proteome</keyword>
<dbReference type="GO" id="GO:0005576">
    <property type="term" value="C:extracellular region"/>
    <property type="evidence" value="ECO:0007669"/>
    <property type="project" value="UniProtKB-SubCell"/>
</dbReference>
<keyword evidence="3" id="KW-0964">Secreted</keyword>
<accession>A0A3B3VB84</accession>
<dbReference type="GeneTree" id="ENSGT00940000176878"/>
<comment type="subcellular location">
    <subcellularLocation>
        <location evidence="1">Secreted</location>
    </subcellularLocation>
</comment>
<dbReference type="AlphaFoldDB" id="A0A3B3VB84"/>
<dbReference type="Proteomes" id="UP000261500">
    <property type="component" value="Unplaced"/>
</dbReference>
<dbReference type="InterPro" id="IPR024565">
    <property type="entry name" value="P518"/>
</dbReference>
<evidence type="ECO:0000256" key="5">
    <source>
        <dbReference type="SAM" id="SignalP"/>
    </source>
</evidence>
<evidence type="ECO:0000256" key="3">
    <source>
        <dbReference type="ARBA" id="ARBA00022525"/>
    </source>
</evidence>
<evidence type="ECO:0000313" key="7">
    <source>
        <dbReference type="Proteomes" id="UP000261500"/>
    </source>
</evidence>
<reference evidence="6" key="2">
    <citation type="submission" date="2025-09" db="UniProtKB">
        <authorList>
            <consortium name="Ensembl"/>
        </authorList>
    </citation>
    <scope>IDENTIFICATION</scope>
</reference>
<feature type="signal peptide" evidence="5">
    <location>
        <begin position="1"/>
        <end position="38"/>
    </location>
</feature>
<keyword evidence="5" id="KW-0732">Signal</keyword>
<name>A0A3B3VB84_9TELE</name>
<evidence type="ECO:0000256" key="2">
    <source>
        <dbReference type="ARBA" id="ARBA00005516"/>
    </source>
</evidence>
<comment type="similarity">
    <text evidence="2">Belongs to the RFamide neuropeptide family.</text>
</comment>
<reference evidence="6" key="1">
    <citation type="submission" date="2025-08" db="UniProtKB">
        <authorList>
            <consortium name="Ensembl"/>
        </authorList>
    </citation>
    <scope>IDENTIFICATION</scope>
</reference>
<dbReference type="Pfam" id="PF11109">
    <property type="entry name" value="RFamide_26RFa"/>
    <property type="match status" value="1"/>
</dbReference>
<dbReference type="GO" id="GO:0031854">
    <property type="term" value="F:orexigenic neuropeptide QRFP receptor binding"/>
    <property type="evidence" value="ECO:0007669"/>
    <property type="project" value="InterPro"/>
</dbReference>
<organism evidence="6 7">
    <name type="scientific">Poecilia latipinna</name>
    <name type="common">sailfin molly</name>
    <dbReference type="NCBI Taxonomy" id="48699"/>
    <lineage>
        <taxon>Eukaryota</taxon>
        <taxon>Metazoa</taxon>
        <taxon>Chordata</taxon>
        <taxon>Craniata</taxon>
        <taxon>Vertebrata</taxon>
        <taxon>Euteleostomi</taxon>
        <taxon>Actinopterygii</taxon>
        <taxon>Neopterygii</taxon>
        <taxon>Teleostei</taxon>
        <taxon>Neoteleostei</taxon>
        <taxon>Acanthomorphata</taxon>
        <taxon>Ovalentaria</taxon>
        <taxon>Atherinomorphae</taxon>
        <taxon>Cyprinodontiformes</taxon>
        <taxon>Poeciliidae</taxon>
        <taxon>Poeciliinae</taxon>
        <taxon>Poecilia</taxon>
    </lineage>
</organism>
<keyword evidence="4" id="KW-0027">Amidation</keyword>
<sequence length="201" mass="22715">MIIAALFVQMRLPFHISASQVTLLFLNLLCPILHTVSTHPPSSAAFYPRQELESSLYDLSAPLQDPKVPKMWSDWLQDSLQTLVEPEEVGGVWEEEQLLRDQRGDVMDLPLSPFAADNSLEAVNYQEGGEGEEGWKRNDALTSMAGGLQAVSREKGGFGFRFGRKRRLEKRRKDGVVIEGVGKQRRTRESRKRGFITEVWG</sequence>
<evidence type="ECO:0000256" key="4">
    <source>
        <dbReference type="ARBA" id="ARBA00022815"/>
    </source>
</evidence>
<proteinExistence type="inferred from homology"/>
<evidence type="ECO:0000256" key="1">
    <source>
        <dbReference type="ARBA" id="ARBA00004613"/>
    </source>
</evidence>